<name>A0A9X2WSZ7_9GAMM</name>
<reference evidence="2" key="1">
    <citation type="journal article" date="2023" name="Int. J. Syst. Evol. Microbiol.">
        <title>&lt;i&gt;Shewanella septentrionalis&lt;/i&gt; sp. nov. and &lt;i&gt;Shewanella holmiensis&lt;/i&gt; sp. nov., isolated from Baltic Sea water and sediments.</title>
        <authorList>
            <person name="Martin-Rodriguez A.J."/>
            <person name="Thorell K."/>
            <person name="Joffre E."/>
            <person name="Jensie-Markopoulos S."/>
            <person name="Moore E.R.B."/>
            <person name="Sjoling A."/>
        </authorList>
    </citation>
    <scope>NUCLEOTIDE SEQUENCE</scope>
    <source>
        <strain evidence="2">SP1W3</strain>
    </source>
</reference>
<accession>A0A9X2WSZ7</accession>
<feature type="region of interest" description="Disordered" evidence="1">
    <location>
        <begin position="1"/>
        <end position="20"/>
    </location>
</feature>
<protein>
    <submittedName>
        <fullName evidence="2">Heme utilization cystosolic carrier protein HutX</fullName>
    </submittedName>
</protein>
<organism evidence="2 3">
    <name type="scientific">Shewanella septentrionalis</name>
    <dbReference type="NCBI Taxonomy" id="2952223"/>
    <lineage>
        <taxon>Bacteria</taxon>
        <taxon>Pseudomonadati</taxon>
        <taxon>Pseudomonadota</taxon>
        <taxon>Gammaproteobacteria</taxon>
        <taxon>Alteromonadales</taxon>
        <taxon>Shewanellaceae</taxon>
        <taxon>Shewanella</taxon>
    </lineage>
</organism>
<dbReference type="Proteomes" id="UP001155604">
    <property type="component" value="Unassembled WGS sequence"/>
</dbReference>
<dbReference type="AlphaFoldDB" id="A0A9X2WSZ7"/>
<dbReference type="EMBL" id="JAMTCC010000007">
    <property type="protein sequence ID" value="MCT7944901.1"/>
    <property type="molecule type" value="Genomic_DNA"/>
</dbReference>
<dbReference type="Gene3D" id="3.40.1570.10">
    <property type="entry name" value="HemS/ChuS/ChuX like domains"/>
    <property type="match status" value="1"/>
</dbReference>
<gene>
    <name evidence="2" type="primary">hutX</name>
    <name evidence="2" type="ORF">NE536_05915</name>
</gene>
<keyword evidence="3" id="KW-1185">Reference proteome</keyword>
<dbReference type="Pfam" id="PF06228">
    <property type="entry name" value="ChuX_HutX"/>
    <property type="match status" value="1"/>
</dbReference>
<evidence type="ECO:0000256" key="1">
    <source>
        <dbReference type="SAM" id="MobiDB-lite"/>
    </source>
</evidence>
<feature type="region of interest" description="Disordered" evidence="1">
    <location>
        <begin position="27"/>
        <end position="47"/>
    </location>
</feature>
<sequence>MPSHSIVTTAGGSKMKMTLDSELDVAPDLGSEQRQLSEQNQPSEQQTQLRQRFEQQVDLMPAQLASELGIAELEVVAALPPEQVVFVPLTQLDTLLQALPEWGKLTTIVMLSGSVFEFKGDFPQGKYAHGYYNLYSKGDGLHGHLKLDAMRGIALISRPFRGSESHSINFFGSEGEVVFKVYLGRDKQRALFPEQVRQFKALATAFASVQSHL</sequence>
<dbReference type="InterPro" id="IPR010413">
    <property type="entry name" value="HutX-like"/>
</dbReference>
<dbReference type="SUPFAM" id="SSF144064">
    <property type="entry name" value="Heme iron utilization protein-like"/>
    <property type="match status" value="1"/>
</dbReference>
<dbReference type="NCBIfam" id="TIGR04108">
    <property type="entry name" value="HutX"/>
    <property type="match status" value="1"/>
</dbReference>
<dbReference type="InterPro" id="IPR053733">
    <property type="entry name" value="Heme_Transport_Util_sf"/>
</dbReference>
<feature type="compositionally biased region" description="Polar residues" evidence="1">
    <location>
        <begin position="1"/>
        <end position="11"/>
    </location>
</feature>
<evidence type="ECO:0000313" key="3">
    <source>
        <dbReference type="Proteomes" id="UP001155604"/>
    </source>
</evidence>
<evidence type="ECO:0000313" key="2">
    <source>
        <dbReference type="EMBL" id="MCT7944901.1"/>
    </source>
</evidence>
<dbReference type="CDD" id="cd16829">
    <property type="entry name" value="ChuX_HutX-like"/>
    <property type="match status" value="1"/>
</dbReference>
<proteinExistence type="predicted"/>
<feature type="compositionally biased region" description="Polar residues" evidence="1">
    <location>
        <begin position="32"/>
        <end position="43"/>
    </location>
</feature>
<comment type="caution">
    <text evidence="2">The sequence shown here is derived from an EMBL/GenBank/DDBJ whole genome shotgun (WGS) entry which is preliminary data.</text>
</comment>